<feature type="compositionally biased region" description="Basic and acidic residues" evidence="1">
    <location>
        <begin position="9"/>
        <end position="19"/>
    </location>
</feature>
<dbReference type="AlphaFoldDB" id="A0A9P0QR55"/>
<keyword evidence="3" id="KW-1185">Reference proteome</keyword>
<dbReference type="OrthoDB" id="4091959at2759"/>
<dbReference type="EMBL" id="CAKXYY010000009">
    <property type="protein sequence ID" value="CAH2353066.1"/>
    <property type="molecule type" value="Genomic_DNA"/>
</dbReference>
<feature type="compositionally biased region" description="Basic and acidic residues" evidence="1">
    <location>
        <begin position="33"/>
        <end position="43"/>
    </location>
</feature>
<feature type="region of interest" description="Disordered" evidence="1">
    <location>
        <begin position="208"/>
        <end position="260"/>
    </location>
</feature>
<gene>
    <name evidence="2" type="ORF">CLIB1423_09S02036</name>
</gene>
<reference evidence="2" key="1">
    <citation type="submission" date="2022-03" db="EMBL/GenBank/DDBJ databases">
        <authorList>
            <person name="Legras J.-L."/>
            <person name="Devillers H."/>
            <person name="Grondin C."/>
        </authorList>
    </citation>
    <scope>NUCLEOTIDE SEQUENCE</scope>
    <source>
        <strain evidence="2">CLIB 1423</strain>
    </source>
</reference>
<accession>A0A9P0QR55</accession>
<organism evidence="2 3">
    <name type="scientific">[Candida] railenensis</name>
    <dbReference type="NCBI Taxonomy" id="45579"/>
    <lineage>
        <taxon>Eukaryota</taxon>
        <taxon>Fungi</taxon>
        <taxon>Dikarya</taxon>
        <taxon>Ascomycota</taxon>
        <taxon>Saccharomycotina</taxon>
        <taxon>Pichiomycetes</taxon>
        <taxon>Debaryomycetaceae</taxon>
        <taxon>Kurtzmaniella</taxon>
    </lineage>
</organism>
<feature type="region of interest" description="Disordered" evidence="1">
    <location>
        <begin position="127"/>
        <end position="153"/>
    </location>
</feature>
<name>A0A9P0QR55_9ASCO</name>
<proteinExistence type="predicted"/>
<dbReference type="Proteomes" id="UP000837801">
    <property type="component" value="Unassembled WGS sequence"/>
</dbReference>
<sequence length="260" mass="30066">MIRKSYSLADERRKFEKQQQAKIQKRQKHEHKLSKLEHVDPVRLHGKLRRLQQRASDESDSFPQRDAKYLKDLKEDWEFIVSNGLHKGIVQDIIAKESVIVEKKKEEASKLWGKESVYFNPELNPLGKVPPNLPNLTKRGQRTKKEEYEDDPELLELGVRLPEGDPPMFYKAVQNFTTERSPKGTLESRELKGDAKGISLIPTTFLKKKKAVVTPQLDVARDEDEDEDEDKDEDNDGVDASSGSSDGEDEEESWRKRQRV</sequence>
<protein>
    <submittedName>
        <fullName evidence="2">Uncharacterized protein</fullName>
    </submittedName>
</protein>
<evidence type="ECO:0000256" key="1">
    <source>
        <dbReference type="SAM" id="MobiDB-lite"/>
    </source>
</evidence>
<evidence type="ECO:0000313" key="3">
    <source>
        <dbReference type="Proteomes" id="UP000837801"/>
    </source>
</evidence>
<feature type="compositionally biased region" description="Basic residues" evidence="1">
    <location>
        <begin position="23"/>
        <end position="32"/>
    </location>
</feature>
<dbReference type="Pfam" id="PF12622">
    <property type="entry name" value="NpwBP"/>
    <property type="match status" value="1"/>
</dbReference>
<feature type="compositionally biased region" description="Acidic residues" evidence="1">
    <location>
        <begin position="221"/>
        <end position="237"/>
    </location>
</feature>
<comment type="caution">
    <text evidence="2">The sequence shown here is derived from an EMBL/GenBank/DDBJ whole genome shotgun (WGS) entry which is preliminary data.</text>
</comment>
<evidence type="ECO:0000313" key="2">
    <source>
        <dbReference type="EMBL" id="CAH2353066.1"/>
    </source>
</evidence>
<feature type="region of interest" description="Disordered" evidence="1">
    <location>
        <begin position="1"/>
        <end position="64"/>
    </location>
</feature>